<name>A0A5P2AM96_STRVZ</name>
<protein>
    <submittedName>
        <fullName evidence="1">Uncharacterized protein</fullName>
    </submittedName>
</protein>
<accession>A0A5P2AM96</accession>
<sequence>MIVLRALRTFNTRADLDAVAGPLNGRPRKTLGWKTQPSACMNCSWPDQHDHVLRRPLEIAEYRRGLRTHASRIDRNLHPSWATERMRSALHP</sequence>
<gene>
    <name evidence="1" type="ORF">DEJ46_07480</name>
</gene>
<dbReference type="EMBL" id="CP029194">
    <property type="protein sequence ID" value="QES18947.1"/>
    <property type="molecule type" value="Genomic_DNA"/>
</dbReference>
<dbReference type="Proteomes" id="UP000324106">
    <property type="component" value="Chromosome"/>
</dbReference>
<dbReference type="OrthoDB" id="9803231at2"/>
<evidence type="ECO:0000313" key="1">
    <source>
        <dbReference type="EMBL" id="QES18947.1"/>
    </source>
</evidence>
<proteinExistence type="predicted"/>
<organism evidence="1 2">
    <name type="scientific">Streptomyces venezuelae</name>
    <dbReference type="NCBI Taxonomy" id="54571"/>
    <lineage>
        <taxon>Bacteria</taxon>
        <taxon>Bacillati</taxon>
        <taxon>Actinomycetota</taxon>
        <taxon>Actinomycetes</taxon>
        <taxon>Kitasatosporales</taxon>
        <taxon>Streptomycetaceae</taxon>
        <taxon>Streptomyces</taxon>
    </lineage>
</organism>
<evidence type="ECO:0000313" key="2">
    <source>
        <dbReference type="Proteomes" id="UP000324106"/>
    </source>
</evidence>
<dbReference type="AlphaFoldDB" id="A0A5P2AM96"/>
<reference evidence="1 2" key="1">
    <citation type="submission" date="2018-05" db="EMBL/GenBank/DDBJ databases">
        <title>Streptomyces venezuelae.</title>
        <authorList>
            <person name="Kim W."/>
            <person name="Lee N."/>
            <person name="Cho B.-K."/>
        </authorList>
    </citation>
    <scope>NUCLEOTIDE SEQUENCE [LARGE SCALE GENOMIC DNA]</scope>
    <source>
        <strain evidence="1 2">ATCC 15068</strain>
    </source>
</reference>